<name>A0ABD0P0V9_CIRMR</name>
<dbReference type="Proteomes" id="UP001529510">
    <property type="component" value="Unassembled WGS sequence"/>
</dbReference>
<organism evidence="3 4">
    <name type="scientific">Cirrhinus mrigala</name>
    <name type="common">Mrigala</name>
    <dbReference type="NCBI Taxonomy" id="683832"/>
    <lineage>
        <taxon>Eukaryota</taxon>
        <taxon>Metazoa</taxon>
        <taxon>Chordata</taxon>
        <taxon>Craniata</taxon>
        <taxon>Vertebrata</taxon>
        <taxon>Euteleostomi</taxon>
        <taxon>Actinopterygii</taxon>
        <taxon>Neopterygii</taxon>
        <taxon>Teleostei</taxon>
        <taxon>Ostariophysi</taxon>
        <taxon>Cypriniformes</taxon>
        <taxon>Cyprinidae</taxon>
        <taxon>Labeoninae</taxon>
        <taxon>Labeonini</taxon>
        <taxon>Cirrhinus</taxon>
    </lineage>
</organism>
<evidence type="ECO:0000256" key="1">
    <source>
        <dbReference type="SAM" id="MobiDB-lite"/>
    </source>
</evidence>
<keyword evidence="2" id="KW-0812">Transmembrane</keyword>
<proteinExistence type="predicted"/>
<protein>
    <submittedName>
        <fullName evidence="3">Uncharacterized protein</fullName>
    </submittedName>
</protein>
<gene>
    <name evidence="3" type="ORF">M9458_039030</name>
</gene>
<sequence length="59" mass="6633">PYSSWVFAICVLLSTVPVLSIPVVAVYRLIRRQTRSQIGSKYPNPYDNQAFSADSSKEI</sequence>
<feature type="region of interest" description="Disordered" evidence="1">
    <location>
        <begin position="38"/>
        <end position="59"/>
    </location>
</feature>
<feature type="compositionally biased region" description="Polar residues" evidence="1">
    <location>
        <begin position="46"/>
        <end position="59"/>
    </location>
</feature>
<evidence type="ECO:0000256" key="2">
    <source>
        <dbReference type="SAM" id="Phobius"/>
    </source>
</evidence>
<evidence type="ECO:0000313" key="4">
    <source>
        <dbReference type="Proteomes" id="UP001529510"/>
    </source>
</evidence>
<keyword evidence="2" id="KW-0472">Membrane</keyword>
<feature type="transmembrane region" description="Helical" evidence="2">
    <location>
        <begin position="6"/>
        <end position="30"/>
    </location>
</feature>
<reference evidence="3 4" key="1">
    <citation type="submission" date="2024-05" db="EMBL/GenBank/DDBJ databases">
        <title>Genome sequencing and assembly of Indian major carp, Cirrhinus mrigala (Hamilton, 1822).</title>
        <authorList>
            <person name="Mohindra V."/>
            <person name="Chowdhury L.M."/>
            <person name="Lal K."/>
            <person name="Jena J.K."/>
        </authorList>
    </citation>
    <scope>NUCLEOTIDE SEQUENCE [LARGE SCALE GENOMIC DNA]</scope>
    <source>
        <strain evidence="3">CM1030</strain>
        <tissue evidence="3">Blood</tissue>
    </source>
</reference>
<keyword evidence="2" id="KW-1133">Transmembrane helix</keyword>
<dbReference type="AlphaFoldDB" id="A0ABD0P0V9"/>
<comment type="caution">
    <text evidence="3">The sequence shown here is derived from an EMBL/GenBank/DDBJ whole genome shotgun (WGS) entry which is preliminary data.</text>
</comment>
<dbReference type="EMBL" id="JAMKFB020000019">
    <property type="protein sequence ID" value="KAL0167186.1"/>
    <property type="molecule type" value="Genomic_DNA"/>
</dbReference>
<accession>A0ABD0P0V9</accession>
<keyword evidence="4" id="KW-1185">Reference proteome</keyword>
<feature type="non-terminal residue" evidence="3">
    <location>
        <position position="1"/>
    </location>
</feature>
<evidence type="ECO:0000313" key="3">
    <source>
        <dbReference type="EMBL" id="KAL0167186.1"/>
    </source>
</evidence>